<gene>
    <name evidence="1" type="ORF">VNO77_19375</name>
</gene>
<reference evidence="1 2" key="1">
    <citation type="submission" date="2024-01" db="EMBL/GenBank/DDBJ databases">
        <title>The genomes of 5 underutilized Papilionoideae crops provide insights into root nodulation and disease resistanc.</title>
        <authorList>
            <person name="Jiang F."/>
        </authorList>
    </citation>
    <scope>NUCLEOTIDE SEQUENCE [LARGE SCALE GENOMIC DNA]</scope>
    <source>
        <strain evidence="1">LVBAO_FW01</strain>
        <tissue evidence="1">Leaves</tissue>
    </source>
</reference>
<name>A0AAN9LMD6_CANGL</name>
<comment type="caution">
    <text evidence="1">The sequence shown here is derived from an EMBL/GenBank/DDBJ whole genome shotgun (WGS) entry which is preliminary data.</text>
</comment>
<dbReference type="EMBL" id="JAYMYQ010000004">
    <property type="protein sequence ID" value="KAK7338745.1"/>
    <property type="molecule type" value="Genomic_DNA"/>
</dbReference>
<organism evidence="1 2">
    <name type="scientific">Canavalia gladiata</name>
    <name type="common">Sword bean</name>
    <name type="synonym">Dolichos gladiatus</name>
    <dbReference type="NCBI Taxonomy" id="3824"/>
    <lineage>
        <taxon>Eukaryota</taxon>
        <taxon>Viridiplantae</taxon>
        <taxon>Streptophyta</taxon>
        <taxon>Embryophyta</taxon>
        <taxon>Tracheophyta</taxon>
        <taxon>Spermatophyta</taxon>
        <taxon>Magnoliopsida</taxon>
        <taxon>eudicotyledons</taxon>
        <taxon>Gunneridae</taxon>
        <taxon>Pentapetalae</taxon>
        <taxon>rosids</taxon>
        <taxon>fabids</taxon>
        <taxon>Fabales</taxon>
        <taxon>Fabaceae</taxon>
        <taxon>Papilionoideae</taxon>
        <taxon>50 kb inversion clade</taxon>
        <taxon>NPAAA clade</taxon>
        <taxon>indigoferoid/millettioid clade</taxon>
        <taxon>Phaseoleae</taxon>
        <taxon>Canavalia</taxon>
    </lineage>
</organism>
<sequence>MRNQQALNGMATRSMAITLTSLGDAVNHRPEEEFGNEKQCTTKTFGRWGPRCHAWEAATGGFLFLVVANHDLSIEPLLPALGRPRFGGSPFLLCS</sequence>
<proteinExistence type="predicted"/>
<keyword evidence="2" id="KW-1185">Reference proteome</keyword>
<evidence type="ECO:0000313" key="1">
    <source>
        <dbReference type="EMBL" id="KAK7338745.1"/>
    </source>
</evidence>
<accession>A0AAN9LMD6</accession>
<protein>
    <submittedName>
        <fullName evidence="1">Uncharacterized protein</fullName>
    </submittedName>
</protein>
<evidence type="ECO:0000313" key="2">
    <source>
        <dbReference type="Proteomes" id="UP001367508"/>
    </source>
</evidence>
<dbReference type="AlphaFoldDB" id="A0AAN9LMD6"/>
<dbReference type="Proteomes" id="UP001367508">
    <property type="component" value="Unassembled WGS sequence"/>
</dbReference>